<dbReference type="PROSITE" id="PS52048">
    <property type="entry name" value="UCH_DOMAIN"/>
    <property type="match status" value="1"/>
</dbReference>
<evidence type="ECO:0000256" key="1">
    <source>
        <dbReference type="ARBA" id="ARBA00000707"/>
    </source>
</evidence>
<evidence type="ECO:0000256" key="4">
    <source>
        <dbReference type="ARBA" id="ARBA00022801"/>
    </source>
</evidence>
<dbReference type="EMBL" id="JBFCZG010000002">
    <property type="protein sequence ID" value="KAL3426182.1"/>
    <property type="molecule type" value="Genomic_DNA"/>
</dbReference>
<dbReference type="Proteomes" id="UP001629113">
    <property type="component" value="Unassembled WGS sequence"/>
</dbReference>
<dbReference type="SUPFAM" id="SSF54001">
    <property type="entry name" value="Cysteine proteinases"/>
    <property type="match status" value="1"/>
</dbReference>
<organism evidence="10 11">
    <name type="scientific">Phlyctema vagabunda</name>
    <dbReference type="NCBI Taxonomy" id="108571"/>
    <lineage>
        <taxon>Eukaryota</taxon>
        <taxon>Fungi</taxon>
        <taxon>Dikarya</taxon>
        <taxon>Ascomycota</taxon>
        <taxon>Pezizomycotina</taxon>
        <taxon>Leotiomycetes</taxon>
        <taxon>Helotiales</taxon>
        <taxon>Dermateaceae</taxon>
        <taxon>Phlyctema</taxon>
    </lineage>
</organism>
<keyword evidence="5 6" id="KW-0788">Thiol protease</keyword>
<keyword evidence="11" id="KW-1185">Reference proteome</keyword>
<dbReference type="EC" id="3.4.19.12" evidence="7"/>
<evidence type="ECO:0000256" key="5">
    <source>
        <dbReference type="ARBA" id="ARBA00022807"/>
    </source>
</evidence>
<feature type="site" description="Important for enzyme activity" evidence="6">
    <location>
        <position position="285"/>
    </location>
</feature>
<comment type="catalytic activity">
    <reaction evidence="1 6 7">
        <text>Thiol-dependent hydrolysis of ester, thioester, amide, peptide and isopeptide bonds formed by the C-terminal Gly of ubiquitin (a 76-residue protein attached to proteins as an intracellular targeting signal).</text>
        <dbReference type="EC" id="3.4.19.12"/>
    </reaction>
</comment>
<sequence>MDETWQPPAAATENGRRRSSRLSSISKCETADLDGPRNGEPVESNENQPRRSNRRRQPPANIEPAESIQELLKPVTDEERDNWKGWVELESDPALFSHVLRQYGVKDVQIQEVLGLDDDMLGVLPMPTYGLVFLFKYRDSDSEEEEQQISSCPENVWFANQTTTSACATFALLNIVMNISELRLGHELSAFRDVTKSLTPARRGYKLGHNGFIRGIHNSSARRTDIRNADLALANEVEDWTRARNTKKRNFKGRKKTSKKSNDDDEPGFHFIAYVPIDGEVWRLDGLQRLPVNLGAYEGRWVTTARDNIYQRISQHDEDGLQFNLLALCKGPLKQISEELAQLQCSMIAAEARLDSLIPDWKAFLEVGKTAPPSESGEEYGITKDILSAACIPQPIQAQITDVETDPGRLLDLYKELKRNQGQLQQSYVQEVALIGQDEDHAPTGTADLASMIHASIEALAEANVLEEIMQDLQE</sequence>
<gene>
    <name evidence="10" type="ORF">PVAG01_02972</name>
</gene>
<evidence type="ECO:0000256" key="3">
    <source>
        <dbReference type="ARBA" id="ARBA00022786"/>
    </source>
</evidence>
<dbReference type="Pfam" id="PF01088">
    <property type="entry name" value="Peptidase_C12"/>
    <property type="match status" value="1"/>
</dbReference>
<name>A0ABR4PS76_9HELO</name>
<feature type="domain" description="UCH catalytic" evidence="9">
    <location>
        <begin position="85"/>
        <end position="330"/>
    </location>
</feature>
<evidence type="ECO:0000256" key="6">
    <source>
        <dbReference type="PROSITE-ProRule" id="PRU01393"/>
    </source>
</evidence>
<keyword evidence="2 6" id="KW-0645">Protease</keyword>
<reference evidence="10 11" key="1">
    <citation type="submission" date="2024-06" db="EMBL/GenBank/DDBJ databases">
        <title>Complete genome of Phlyctema vagabunda strain 19-DSS-EL-015.</title>
        <authorList>
            <person name="Fiorenzani C."/>
        </authorList>
    </citation>
    <scope>NUCLEOTIDE SEQUENCE [LARGE SCALE GENOMIC DNA]</scope>
    <source>
        <strain evidence="10 11">19-DSS-EL-015</strain>
    </source>
</reference>
<evidence type="ECO:0000313" key="11">
    <source>
        <dbReference type="Proteomes" id="UP001629113"/>
    </source>
</evidence>
<dbReference type="InterPro" id="IPR001578">
    <property type="entry name" value="Peptidase_C12_UCH"/>
</dbReference>
<comment type="similarity">
    <text evidence="6 7">Belongs to the peptidase C12 family.</text>
</comment>
<feature type="region of interest" description="Disordered" evidence="8">
    <location>
        <begin position="1"/>
        <end position="74"/>
    </location>
</feature>
<proteinExistence type="inferred from homology"/>
<dbReference type="PANTHER" id="PTHR10589">
    <property type="entry name" value="UBIQUITIN CARBOXYL-TERMINAL HYDROLASE"/>
    <property type="match status" value="1"/>
</dbReference>
<dbReference type="PANTHER" id="PTHR10589:SF29">
    <property type="entry name" value="UBIQUITIN CARBOXYL-TERMINAL HYDROLASE"/>
    <property type="match status" value="1"/>
</dbReference>
<dbReference type="InterPro" id="IPR038765">
    <property type="entry name" value="Papain-like_cys_pep_sf"/>
</dbReference>
<keyword evidence="3 6" id="KW-0833">Ubl conjugation pathway</keyword>
<dbReference type="PRINTS" id="PR00707">
    <property type="entry name" value="UBCTHYDRLASE"/>
</dbReference>
<dbReference type="InterPro" id="IPR036959">
    <property type="entry name" value="Peptidase_C12_UCH_sf"/>
</dbReference>
<evidence type="ECO:0000256" key="8">
    <source>
        <dbReference type="SAM" id="MobiDB-lite"/>
    </source>
</evidence>
<protein>
    <recommendedName>
        <fullName evidence="7">Ubiquitin carboxyl-terminal hydrolase</fullName>
        <ecNumber evidence="7">3.4.19.12</ecNumber>
    </recommendedName>
</protein>
<comment type="caution">
    <text evidence="10">The sequence shown here is derived from an EMBL/GenBank/DDBJ whole genome shotgun (WGS) entry which is preliminary data.</text>
</comment>
<feature type="active site" description="Proton donor" evidence="6">
    <location>
        <position position="270"/>
    </location>
</feature>
<evidence type="ECO:0000259" key="9">
    <source>
        <dbReference type="PROSITE" id="PS52048"/>
    </source>
</evidence>
<evidence type="ECO:0000256" key="2">
    <source>
        <dbReference type="ARBA" id="ARBA00022670"/>
    </source>
</evidence>
<dbReference type="Gene3D" id="3.40.532.10">
    <property type="entry name" value="Peptidase C12, ubiquitin carboxyl-terminal hydrolase"/>
    <property type="match status" value="1"/>
</dbReference>
<feature type="site" description="Transition state stabilizer" evidence="6">
    <location>
        <position position="161"/>
    </location>
</feature>
<accession>A0ABR4PS76</accession>
<evidence type="ECO:0000256" key="7">
    <source>
        <dbReference type="RuleBase" id="RU361215"/>
    </source>
</evidence>
<feature type="active site" description="Nucleophile" evidence="6">
    <location>
        <position position="167"/>
    </location>
</feature>
<evidence type="ECO:0000313" key="10">
    <source>
        <dbReference type="EMBL" id="KAL3426182.1"/>
    </source>
</evidence>
<keyword evidence="4 6" id="KW-0378">Hydrolase</keyword>